<protein>
    <submittedName>
        <fullName evidence="2">Uncharacterized protein</fullName>
    </submittedName>
</protein>
<comment type="caution">
    <text evidence="2">The sequence shown here is derived from an EMBL/GenBank/DDBJ whole genome shotgun (WGS) entry which is preliminary data.</text>
</comment>
<name>A0A9W7G7X1_9STRA</name>
<dbReference type="InterPro" id="IPR011051">
    <property type="entry name" value="RmlC_Cupin_sf"/>
</dbReference>
<dbReference type="EMBL" id="BRYA01001124">
    <property type="protein sequence ID" value="GMI39292.1"/>
    <property type="molecule type" value="Genomic_DNA"/>
</dbReference>
<dbReference type="Proteomes" id="UP001165065">
    <property type="component" value="Unassembled WGS sequence"/>
</dbReference>
<gene>
    <name evidence="2" type="ORF">TrCOL_g1826</name>
</gene>
<dbReference type="AlphaFoldDB" id="A0A9W7G7X1"/>
<accession>A0A9W7G7X1</accession>
<organism evidence="2 3">
    <name type="scientific">Triparma columacea</name>
    <dbReference type="NCBI Taxonomy" id="722753"/>
    <lineage>
        <taxon>Eukaryota</taxon>
        <taxon>Sar</taxon>
        <taxon>Stramenopiles</taxon>
        <taxon>Ochrophyta</taxon>
        <taxon>Bolidophyceae</taxon>
        <taxon>Parmales</taxon>
        <taxon>Triparmaceae</taxon>
        <taxon>Triparma</taxon>
    </lineage>
</organism>
<reference evidence="3" key="1">
    <citation type="journal article" date="2023" name="Commun. Biol.">
        <title>Genome analysis of Parmales, the sister group of diatoms, reveals the evolutionary specialization of diatoms from phago-mixotrophs to photoautotrophs.</title>
        <authorList>
            <person name="Ban H."/>
            <person name="Sato S."/>
            <person name="Yoshikawa S."/>
            <person name="Yamada K."/>
            <person name="Nakamura Y."/>
            <person name="Ichinomiya M."/>
            <person name="Sato N."/>
            <person name="Blanc-Mathieu R."/>
            <person name="Endo H."/>
            <person name="Kuwata A."/>
            <person name="Ogata H."/>
        </authorList>
    </citation>
    <scope>NUCLEOTIDE SEQUENCE [LARGE SCALE GENOMIC DNA]</scope>
</reference>
<dbReference type="Gene3D" id="2.60.120.10">
    <property type="entry name" value="Jelly Rolls"/>
    <property type="match status" value="1"/>
</dbReference>
<evidence type="ECO:0000313" key="2">
    <source>
        <dbReference type="EMBL" id="GMI39292.1"/>
    </source>
</evidence>
<proteinExistence type="predicted"/>
<evidence type="ECO:0000313" key="3">
    <source>
        <dbReference type="Proteomes" id="UP001165065"/>
    </source>
</evidence>
<dbReference type="InterPro" id="IPR014710">
    <property type="entry name" value="RmlC-like_jellyroll"/>
</dbReference>
<evidence type="ECO:0000256" key="1">
    <source>
        <dbReference type="SAM" id="MobiDB-lite"/>
    </source>
</evidence>
<dbReference type="OrthoDB" id="43303at2759"/>
<dbReference type="SUPFAM" id="SSF51182">
    <property type="entry name" value="RmlC-like cupins"/>
    <property type="match status" value="1"/>
</dbReference>
<keyword evidence="3" id="KW-1185">Reference proteome</keyword>
<sequence length="217" mass="24586">MVLEVLERAAPELKEDKAREALEGALQKGDLEEFLSLGTSSSRTMKFDCMQIPPSKRFHLHAHPNLELVLCVRGRLHELRMVGGSWDFKGGIWEGDIPKGPDLSEERTEWEQRTLREGEWLVNSPGSVHLTFTDSDVGCTLFVLWSGSHANVEEEGWPTDFELEDEVERCMTECACREREKGKGRNLFLPDEAFEEKGGGHGVNRMEGLRMRRGGTK</sequence>
<feature type="region of interest" description="Disordered" evidence="1">
    <location>
        <begin position="196"/>
        <end position="217"/>
    </location>
</feature>